<dbReference type="NCBIfam" id="NF033559">
    <property type="entry name" value="transpos_IS1634"/>
    <property type="match status" value="1"/>
</dbReference>
<dbReference type="InterPro" id="IPR012337">
    <property type="entry name" value="RNaseH-like_sf"/>
</dbReference>
<dbReference type="EMBL" id="CP009770">
    <property type="protein sequence ID" value="AJQ45696.1"/>
    <property type="molecule type" value="Genomic_DNA"/>
</dbReference>
<dbReference type="AlphaFoldDB" id="A0A0C5RMP1"/>
<feature type="domain" description="Transposase IS4-like" evidence="2">
    <location>
        <begin position="110"/>
        <end position="400"/>
    </location>
</feature>
<keyword evidence="1" id="KW-1133">Transmembrane helix</keyword>
<dbReference type="KEGG" id="ude:JM47_02905"/>
<dbReference type="EMBL" id="CP009770">
    <property type="protein sequence ID" value="AJQ45687.1"/>
    <property type="molecule type" value="Genomic_DNA"/>
</dbReference>
<dbReference type="KEGG" id="ude:JM47_02475"/>
<gene>
    <name evidence="3" type="ORF">JM47_02055</name>
    <name evidence="4" type="ORF">JM47_02475</name>
    <name evidence="5" type="ORF">JM47_02905</name>
    <name evidence="6" type="ORF">JM47_02910</name>
    <name evidence="7" type="ORF">JM47_03130</name>
    <name evidence="8" type="ORF">JM47_03725</name>
</gene>
<dbReference type="KEGG" id="ude:JM47_02910"/>
<dbReference type="EMBL" id="CP009770">
    <property type="protein sequence ID" value="AJQ45697.1"/>
    <property type="molecule type" value="Genomic_DNA"/>
</dbReference>
<evidence type="ECO:0000313" key="4">
    <source>
        <dbReference type="EMBL" id="AJQ45687.1"/>
    </source>
</evidence>
<evidence type="ECO:0000313" key="6">
    <source>
        <dbReference type="EMBL" id="AJQ45697.1"/>
    </source>
</evidence>
<keyword evidence="1" id="KW-0472">Membrane</keyword>
<evidence type="ECO:0000313" key="9">
    <source>
        <dbReference type="Proteomes" id="UP000032261"/>
    </source>
</evidence>
<evidence type="ECO:0000313" key="3">
    <source>
        <dbReference type="EMBL" id="AJQ45679.1"/>
    </source>
</evidence>
<dbReference type="PANTHER" id="PTHR34614">
    <property type="match status" value="1"/>
</dbReference>
<dbReference type="EMBL" id="CP009770">
    <property type="protein sequence ID" value="AJQ45701.1"/>
    <property type="molecule type" value="Genomic_DNA"/>
</dbReference>
<proteinExistence type="predicted"/>
<evidence type="ECO:0000313" key="5">
    <source>
        <dbReference type="EMBL" id="AJQ45696.1"/>
    </source>
</evidence>
<dbReference type="PANTHER" id="PTHR34614:SF2">
    <property type="entry name" value="TRANSPOSASE IS4-LIKE DOMAIN-CONTAINING PROTEIN"/>
    <property type="match status" value="1"/>
</dbReference>
<dbReference type="Proteomes" id="UP000032261">
    <property type="component" value="Chromosome"/>
</dbReference>
<dbReference type="KEGG" id="ude:JM47_03130"/>
<name>A0A0C5RMP1_9BACT</name>
<sequence length="475" mass="55459">MDSNETAKNEVKEEYKMFSLFETLFDHFDLLKGCSKTKSSTLRTILIQLLSHRIKGPKSILGTMKSIEKEEQDVFSKNSYYRSLEYLAKNSHILLKNLNDKISEKYERNISVMWFDSTTAYFESFTRTGLKMPGYSKDGKTKEDQIVIAMATDENGIPIHYKCFPGNTPDQKTFIPFLEELASIYEIKNITIVGDKGMNNAENIRFLESNGWNYVFAYRLKATKKEIKNAITNSDDYTQLNDNLKYKIIDLKPANGDSQDAASTKRLVVVHSEERARKDRHDREVLINNFTKKMDKKGVVTQEKLMGAKKCRYYKAVDKTTYYILDQEKILEDEKYDGFFVYITNRFDLSILEIMEIYTKQWKIESNFRTLKSTLELRPIYLSKYEHILGYLCLCFVSLVFLRFILHWMNDELVAQGLEKITEQKLVEIVNDVKSIKEIVNNMVVQEIDFVNKGTKSSWIIYEKVLAWASKKGMI</sequence>
<dbReference type="KEGG" id="ude:JM47_02055"/>
<dbReference type="EMBL" id="CP009770">
    <property type="protein sequence ID" value="AJQ45707.1"/>
    <property type="molecule type" value="Genomic_DNA"/>
</dbReference>
<accession>A0A0C5RMP1</accession>
<dbReference type="GO" id="GO:0004803">
    <property type="term" value="F:transposase activity"/>
    <property type="evidence" value="ECO:0007669"/>
    <property type="project" value="InterPro"/>
</dbReference>
<evidence type="ECO:0000256" key="1">
    <source>
        <dbReference type="SAM" id="Phobius"/>
    </source>
</evidence>
<dbReference type="Pfam" id="PF01609">
    <property type="entry name" value="DDE_Tnp_1"/>
    <property type="match status" value="1"/>
</dbReference>
<dbReference type="InterPro" id="IPR047654">
    <property type="entry name" value="IS1634_transpos"/>
</dbReference>
<reference evidence="8 9" key="1">
    <citation type="journal article" date="2015" name="Genome Announc.">
        <title>Genome Sequence of Ureaplasma diversum Strain ATCC 49782.</title>
        <authorList>
            <person name="Marques L.M."/>
            <person name="Guimaraes A.M."/>
            <person name="Martins H.B."/>
            <person name="Rezende I.S."/>
            <person name="Barbosa M.S."/>
            <person name="Campos G.B."/>
            <person name="do Nascimento N.C."/>
            <person name="Dos Santos A.P."/>
            <person name="Amorim A.T."/>
            <person name="Santos V.M."/>
            <person name="Messick J.B."/>
            <person name="Timenetsky J."/>
        </authorList>
    </citation>
    <scope>NUCLEOTIDE SEQUENCE [LARGE SCALE GENOMIC DNA]</scope>
    <source>
        <strain evidence="8 9">ATCC 49782</strain>
    </source>
</reference>
<dbReference type="EMBL" id="CP009770">
    <property type="protein sequence ID" value="AJQ45679.1"/>
    <property type="molecule type" value="Genomic_DNA"/>
</dbReference>
<evidence type="ECO:0000313" key="8">
    <source>
        <dbReference type="EMBL" id="AJQ45707.1"/>
    </source>
</evidence>
<dbReference type="GO" id="GO:0003677">
    <property type="term" value="F:DNA binding"/>
    <property type="evidence" value="ECO:0007669"/>
    <property type="project" value="InterPro"/>
</dbReference>
<dbReference type="SUPFAM" id="SSF53098">
    <property type="entry name" value="Ribonuclease H-like"/>
    <property type="match status" value="1"/>
</dbReference>
<evidence type="ECO:0000259" key="2">
    <source>
        <dbReference type="Pfam" id="PF01609"/>
    </source>
</evidence>
<dbReference type="GO" id="GO:0006313">
    <property type="term" value="P:DNA transposition"/>
    <property type="evidence" value="ECO:0007669"/>
    <property type="project" value="InterPro"/>
</dbReference>
<keyword evidence="1" id="KW-0812">Transmembrane</keyword>
<dbReference type="InterPro" id="IPR002559">
    <property type="entry name" value="Transposase_11"/>
</dbReference>
<dbReference type="KEGG" id="ude:JM47_03725"/>
<protein>
    <submittedName>
        <fullName evidence="8">Transposase</fullName>
    </submittedName>
</protein>
<feature type="transmembrane region" description="Helical" evidence="1">
    <location>
        <begin position="388"/>
        <end position="406"/>
    </location>
</feature>
<dbReference type="PATRIC" id="fig|42094.4.peg.403"/>
<evidence type="ECO:0000313" key="7">
    <source>
        <dbReference type="EMBL" id="AJQ45701.1"/>
    </source>
</evidence>
<dbReference type="HOGENOM" id="CLU_022426_6_0_14"/>
<organism evidence="8 9">
    <name type="scientific">Ureaplasma diversum</name>
    <dbReference type="NCBI Taxonomy" id="42094"/>
    <lineage>
        <taxon>Bacteria</taxon>
        <taxon>Bacillati</taxon>
        <taxon>Mycoplasmatota</taxon>
        <taxon>Mycoplasmoidales</taxon>
        <taxon>Mycoplasmoidaceae</taxon>
        <taxon>Ureaplasma</taxon>
    </lineage>
</organism>